<evidence type="ECO:0000256" key="2">
    <source>
        <dbReference type="SAM" id="MobiDB-lite"/>
    </source>
</evidence>
<dbReference type="PANTHER" id="PTHR38791">
    <property type="entry name" value="ZN(II)2CYS6 TRANSCRIPTION FACTOR (EUROFUNG)-RELATED-RELATED"/>
    <property type="match status" value="1"/>
</dbReference>
<dbReference type="AlphaFoldDB" id="A0AAD8XBV3"/>
<gene>
    <name evidence="3" type="ORF">BDZ83DRAFT_584159</name>
</gene>
<sequence length="545" mass="61085">MPNTGRPSPNCHLCRSRRVKCQRCIKYGVQCPGYRDDDGMRFQNADPTSFERRKKKRNHQQHPHQHQDQDDEAIRQPSRQSTPATSITTDTTTSTQLSVALPVLKTLRQHWTAESIPLVLGFYESLDFLPGLFRGAGQDHCLVLTGQVFTRAYMINKFRPRADYRELSIVLGHALAAVQEAIRNPKTYTSDSTIVALMIGGLERRSFITNKERGSSPEVPWHIHGQGLLSLMRARGDRQLYTRSGRQIFWVMHNMIVSKTLKTCSVLQVQLTIANTPCPPDFERWLDIIEATLQPSEGLLLHTARYLSAACSLLSKLIPLTLSGDASRAREAYPALIAESDRADLAMAEWMHAAPEFQIEPGPMWGYFWNSWRSARIKVHHMIILISNLVEYGEPTLVPEDYDADCGGCPLLNPEVLHARREFCMGIIATAGRDVVEGIPRSLGGKMPDLDPDLPSSYFDGVRLIWPLSHLYILPTAPRHLRIVARDALLRIAKEKGILTALKPRAGGMLFPEAALRGIPVDNLEDVMEGGGRVHQIATKAEAQD</sequence>
<dbReference type="EMBL" id="JAHMHS010000087">
    <property type="protein sequence ID" value="KAK1721208.1"/>
    <property type="molecule type" value="Genomic_DNA"/>
</dbReference>
<dbReference type="InterPro" id="IPR053175">
    <property type="entry name" value="DHMBA_Reg_Transcription_Factor"/>
</dbReference>
<name>A0AAD8XBV3_GLOAC</name>
<feature type="compositionally biased region" description="Basic and acidic residues" evidence="2">
    <location>
        <begin position="65"/>
        <end position="74"/>
    </location>
</feature>
<feature type="region of interest" description="Disordered" evidence="2">
    <location>
        <begin position="36"/>
        <end position="92"/>
    </location>
</feature>
<dbReference type="Proteomes" id="UP001244207">
    <property type="component" value="Unassembled WGS sequence"/>
</dbReference>
<dbReference type="GO" id="GO:0000981">
    <property type="term" value="F:DNA-binding transcription factor activity, RNA polymerase II-specific"/>
    <property type="evidence" value="ECO:0007669"/>
    <property type="project" value="InterPro"/>
</dbReference>
<comment type="caution">
    <text evidence="3">The sequence shown here is derived from an EMBL/GenBank/DDBJ whole genome shotgun (WGS) entry which is preliminary data.</text>
</comment>
<organism evidence="3 4">
    <name type="scientific">Glomerella acutata</name>
    <name type="common">Colletotrichum acutatum</name>
    <dbReference type="NCBI Taxonomy" id="27357"/>
    <lineage>
        <taxon>Eukaryota</taxon>
        <taxon>Fungi</taxon>
        <taxon>Dikarya</taxon>
        <taxon>Ascomycota</taxon>
        <taxon>Pezizomycotina</taxon>
        <taxon>Sordariomycetes</taxon>
        <taxon>Hypocreomycetidae</taxon>
        <taxon>Glomerellales</taxon>
        <taxon>Glomerellaceae</taxon>
        <taxon>Colletotrichum</taxon>
        <taxon>Colletotrichum acutatum species complex</taxon>
    </lineage>
</organism>
<feature type="compositionally biased region" description="Basic residues" evidence="2">
    <location>
        <begin position="52"/>
        <end position="64"/>
    </location>
</feature>
<dbReference type="PANTHER" id="PTHR38791:SF1">
    <property type="entry name" value="TRANSCRIPTION FACTOR, PUTATIVE-RELATED"/>
    <property type="match status" value="1"/>
</dbReference>
<feature type="compositionally biased region" description="Low complexity" evidence="2">
    <location>
        <begin position="81"/>
        <end position="92"/>
    </location>
</feature>
<keyword evidence="4" id="KW-1185">Reference proteome</keyword>
<evidence type="ECO:0008006" key="5">
    <source>
        <dbReference type="Google" id="ProtNLM"/>
    </source>
</evidence>
<dbReference type="GeneID" id="85389633"/>
<evidence type="ECO:0000313" key="3">
    <source>
        <dbReference type="EMBL" id="KAK1721208.1"/>
    </source>
</evidence>
<evidence type="ECO:0000313" key="4">
    <source>
        <dbReference type="Proteomes" id="UP001244207"/>
    </source>
</evidence>
<protein>
    <recommendedName>
        <fullName evidence="5">Zn(2)-C6 fungal-type domain-containing protein</fullName>
    </recommendedName>
</protein>
<dbReference type="InterPro" id="IPR001138">
    <property type="entry name" value="Zn2Cys6_DnaBD"/>
</dbReference>
<proteinExistence type="predicted"/>
<evidence type="ECO:0000256" key="1">
    <source>
        <dbReference type="ARBA" id="ARBA00023242"/>
    </source>
</evidence>
<dbReference type="CDD" id="cd00067">
    <property type="entry name" value="GAL4"/>
    <property type="match status" value="1"/>
</dbReference>
<dbReference type="GO" id="GO:0008270">
    <property type="term" value="F:zinc ion binding"/>
    <property type="evidence" value="ECO:0007669"/>
    <property type="project" value="InterPro"/>
</dbReference>
<dbReference type="RefSeq" id="XP_060362004.1">
    <property type="nucleotide sequence ID" value="XM_060505734.1"/>
</dbReference>
<keyword evidence="1" id="KW-0539">Nucleus</keyword>
<reference evidence="3" key="1">
    <citation type="submission" date="2021-12" db="EMBL/GenBank/DDBJ databases">
        <title>Comparative genomics, transcriptomics and evolutionary studies reveal genomic signatures of adaptation to plant cell wall in hemibiotrophic fungi.</title>
        <authorList>
            <consortium name="DOE Joint Genome Institute"/>
            <person name="Baroncelli R."/>
            <person name="Diaz J.F."/>
            <person name="Benocci T."/>
            <person name="Peng M."/>
            <person name="Battaglia E."/>
            <person name="Haridas S."/>
            <person name="Andreopoulos W."/>
            <person name="Labutti K."/>
            <person name="Pangilinan J."/>
            <person name="Floch G.L."/>
            <person name="Makela M.R."/>
            <person name="Henrissat B."/>
            <person name="Grigoriev I.V."/>
            <person name="Crouch J.A."/>
            <person name="De Vries R.P."/>
            <person name="Sukno S.A."/>
            <person name="Thon M.R."/>
        </authorList>
    </citation>
    <scope>NUCLEOTIDE SEQUENCE</scope>
    <source>
        <strain evidence="3">CBS 112980</strain>
    </source>
</reference>
<accession>A0AAD8XBV3</accession>